<accession>A0A837IP62</accession>
<feature type="non-terminal residue" evidence="2">
    <location>
        <position position="135"/>
    </location>
</feature>
<comment type="caution">
    <text evidence="2">The sequence shown here is derived from an EMBL/GenBank/DDBJ whole genome shotgun (WGS) entry which is preliminary data.</text>
</comment>
<dbReference type="InterPro" id="IPR001959">
    <property type="entry name" value="Transposase"/>
</dbReference>
<dbReference type="AlphaFoldDB" id="A0A837IP62"/>
<evidence type="ECO:0000313" key="3">
    <source>
        <dbReference type="Proteomes" id="UP000035618"/>
    </source>
</evidence>
<dbReference type="EMBL" id="JHAJ01000106">
    <property type="protein sequence ID" value="KLA45440.1"/>
    <property type="molecule type" value="Genomic_DNA"/>
</dbReference>
<gene>
    <name evidence="2" type="ORF">LRB_1438</name>
</gene>
<dbReference type="Pfam" id="PF01385">
    <property type="entry name" value="OrfB_IS605"/>
    <property type="match status" value="1"/>
</dbReference>
<name>A0A837IP62_9LACO</name>
<evidence type="ECO:0000313" key="2">
    <source>
        <dbReference type="EMBL" id="KLA45440.1"/>
    </source>
</evidence>
<protein>
    <submittedName>
        <fullName evidence="2">Transposase IS607 family protein</fullName>
    </submittedName>
</protein>
<reference evidence="2 3" key="1">
    <citation type="journal article" date="2015" name="BMC Microbiol.">
        <title>Lactobacillus ruminis strains cluster according to their mammalian gut source.</title>
        <authorList>
            <person name="O' Donnell M.M."/>
            <person name="Harris H.M."/>
            <person name="Lynch D.B."/>
            <person name="Ross R.P."/>
            <person name="O'Toole P.W."/>
        </authorList>
    </citation>
    <scope>NUCLEOTIDE SEQUENCE [LARGE SCALE GENOMIC DNA]</scope>
    <source>
        <strain evidence="2 3">ATCC 27780</strain>
    </source>
</reference>
<proteinExistence type="predicted"/>
<sequence>MHISATKELPDYLKEQSQHVVGIDRGLRFLATAYDEHGKTLFFQGQEVLRKRSKFKRLRQQLQSRGTKSAKRRLKKIGQRENRWMTDINHQLSKTLVNRYGADTLFVLENLANVRFATEKVTKTQRYEQVSWAFY</sequence>
<dbReference type="Proteomes" id="UP000035618">
    <property type="component" value="Unassembled WGS sequence"/>
</dbReference>
<evidence type="ECO:0000259" key="1">
    <source>
        <dbReference type="Pfam" id="PF01385"/>
    </source>
</evidence>
<feature type="domain" description="Probable transposase IS891/IS1136/IS1341" evidence="1">
    <location>
        <begin position="14"/>
        <end position="102"/>
    </location>
</feature>
<organism evidence="2 3">
    <name type="scientific">Ligilactobacillus ruminis</name>
    <dbReference type="NCBI Taxonomy" id="1623"/>
    <lineage>
        <taxon>Bacteria</taxon>
        <taxon>Bacillati</taxon>
        <taxon>Bacillota</taxon>
        <taxon>Bacilli</taxon>
        <taxon>Lactobacillales</taxon>
        <taxon>Lactobacillaceae</taxon>
        <taxon>Ligilactobacillus</taxon>
    </lineage>
</organism>